<name>A0AAE0H0Q1_9CHLO</name>
<protein>
    <submittedName>
        <fullName evidence="1">Uncharacterized protein</fullName>
    </submittedName>
</protein>
<proteinExistence type="predicted"/>
<sequence>MWVDAPQNVTVLKCLEDRVAAEVDGVEKEAWSKLLSLVRQREASEPLSTDTAAAHVDPNVLTDTSELSIRLGANLARRKRPRR</sequence>
<dbReference type="EMBL" id="LGRX02000692">
    <property type="protein sequence ID" value="KAK3287829.1"/>
    <property type="molecule type" value="Genomic_DNA"/>
</dbReference>
<comment type="caution">
    <text evidence="1">The sequence shown here is derived from an EMBL/GenBank/DDBJ whole genome shotgun (WGS) entry which is preliminary data.</text>
</comment>
<reference evidence="1 2" key="1">
    <citation type="journal article" date="2015" name="Genome Biol. Evol.">
        <title>Comparative Genomics of a Bacterivorous Green Alga Reveals Evolutionary Causalities and Consequences of Phago-Mixotrophic Mode of Nutrition.</title>
        <authorList>
            <person name="Burns J.A."/>
            <person name="Paasch A."/>
            <person name="Narechania A."/>
            <person name="Kim E."/>
        </authorList>
    </citation>
    <scope>NUCLEOTIDE SEQUENCE [LARGE SCALE GENOMIC DNA]</scope>
    <source>
        <strain evidence="1 2">PLY_AMNH</strain>
    </source>
</reference>
<gene>
    <name evidence="1" type="ORF">CYMTET_4680</name>
</gene>
<evidence type="ECO:0000313" key="2">
    <source>
        <dbReference type="Proteomes" id="UP001190700"/>
    </source>
</evidence>
<dbReference type="Proteomes" id="UP001190700">
    <property type="component" value="Unassembled WGS sequence"/>
</dbReference>
<evidence type="ECO:0000313" key="1">
    <source>
        <dbReference type="EMBL" id="KAK3287829.1"/>
    </source>
</evidence>
<dbReference type="AlphaFoldDB" id="A0AAE0H0Q1"/>
<keyword evidence="2" id="KW-1185">Reference proteome</keyword>
<organism evidence="1 2">
    <name type="scientific">Cymbomonas tetramitiformis</name>
    <dbReference type="NCBI Taxonomy" id="36881"/>
    <lineage>
        <taxon>Eukaryota</taxon>
        <taxon>Viridiplantae</taxon>
        <taxon>Chlorophyta</taxon>
        <taxon>Pyramimonadophyceae</taxon>
        <taxon>Pyramimonadales</taxon>
        <taxon>Pyramimonadaceae</taxon>
        <taxon>Cymbomonas</taxon>
    </lineage>
</organism>
<accession>A0AAE0H0Q1</accession>